<organism evidence="9 10">
    <name type="scientific">Hippocampus comes</name>
    <name type="common">Tiger tail seahorse</name>
    <dbReference type="NCBI Taxonomy" id="109280"/>
    <lineage>
        <taxon>Eukaryota</taxon>
        <taxon>Metazoa</taxon>
        <taxon>Chordata</taxon>
        <taxon>Craniata</taxon>
        <taxon>Vertebrata</taxon>
        <taxon>Euteleostomi</taxon>
        <taxon>Actinopterygii</taxon>
        <taxon>Neopterygii</taxon>
        <taxon>Teleostei</taxon>
        <taxon>Neoteleostei</taxon>
        <taxon>Acanthomorphata</taxon>
        <taxon>Syngnathiaria</taxon>
        <taxon>Syngnathiformes</taxon>
        <taxon>Syngnathoidei</taxon>
        <taxon>Syngnathidae</taxon>
        <taxon>Hippocampus</taxon>
    </lineage>
</organism>
<evidence type="ECO:0000256" key="3">
    <source>
        <dbReference type="ARBA" id="ARBA00022989"/>
    </source>
</evidence>
<feature type="region of interest" description="Disordered" evidence="5">
    <location>
        <begin position="163"/>
        <end position="209"/>
    </location>
</feature>
<evidence type="ECO:0000313" key="10">
    <source>
        <dbReference type="Proteomes" id="UP000264820"/>
    </source>
</evidence>
<evidence type="ECO:0000313" key="9">
    <source>
        <dbReference type="Ensembl" id="ENSHCOP00000013984.1"/>
    </source>
</evidence>
<dbReference type="Pfam" id="PF13908">
    <property type="entry name" value="Shisa_N"/>
    <property type="match status" value="1"/>
</dbReference>
<keyword evidence="4 6" id="KW-0472">Membrane</keyword>
<reference evidence="9" key="2">
    <citation type="submission" date="2025-09" db="UniProtKB">
        <authorList>
            <consortium name="Ensembl"/>
        </authorList>
    </citation>
    <scope>IDENTIFICATION</scope>
</reference>
<feature type="transmembrane region" description="Helical" evidence="6">
    <location>
        <begin position="83"/>
        <end position="113"/>
    </location>
</feature>
<dbReference type="PANTHER" id="PTHR31395:SF23">
    <property type="entry name" value="GEO05642P1"/>
    <property type="match status" value="1"/>
</dbReference>
<dbReference type="GO" id="GO:0016020">
    <property type="term" value="C:membrane"/>
    <property type="evidence" value="ECO:0007669"/>
    <property type="project" value="UniProtKB-SubCell"/>
</dbReference>
<comment type="subcellular location">
    <subcellularLocation>
        <location evidence="1">Membrane</location>
    </subcellularLocation>
</comment>
<keyword evidence="7" id="KW-0732">Signal</keyword>
<name>A0A3Q2Y8B4_HIPCM</name>
<keyword evidence="10" id="KW-1185">Reference proteome</keyword>
<dbReference type="PANTHER" id="PTHR31395">
    <property type="entry name" value="SHISA"/>
    <property type="match status" value="1"/>
</dbReference>
<feature type="signal peptide" evidence="7">
    <location>
        <begin position="1"/>
        <end position="23"/>
    </location>
</feature>
<evidence type="ECO:0000256" key="5">
    <source>
        <dbReference type="SAM" id="MobiDB-lite"/>
    </source>
</evidence>
<accession>A0A3Q2Y8B4</accession>
<evidence type="ECO:0000256" key="4">
    <source>
        <dbReference type="ARBA" id="ARBA00023136"/>
    </source>
</evidence>
<dbReference type="KEGG" id="hcq:109522563"/>
<dbReference type="Proteomes" id="UP000264820">
    <property type="component" value="Unplaced"/>
</dbReference>
<dbReference type="AlphaFoldDB" id="A0A3Q2Y8B4"/>
<feature type="chain" id="PRO_5018688601" evidence="7">
    <location>
        <begin position="24"/>
        <end position="209"/>
    </location>
</feature>
<evidence type="ECO:0000256" key="7">
    <source>
        <dbReference type="SAM" id="SignalP"/>
    </source>
</evidence>
<evidence type="ECO:0000256" key="6">
    <source>
        <dbReference type="SAM" id="Phobius"/>
    </source>
</evidence>
<dbReference type="GeneID" id="109522563"/>
<dbReference type="RefSeq" id="XP_019736807.1">
    <property type="nucleotide sequence ID" value="XM_019881248.1"/>
</dbReference>
<feature type="compositionally biased region" description="Pro residues" evidence="5">
    <location>
        <begin position="182"/>
        <end position="191"/>
    </location>
</feature>
<keyword evidence="3 6" id="KW-1133">Transmembrane helix</keyword>
<evidence type="ECO:0000259" key="8">
    <source>
        <dbReference type="Pfam" id="PF13908"/>
    </source>
</evidence>
<evidence type="ECO:0000256" key="1">
    <source>
        <dbReference type="ARBA" id="ARBA00004370"/>
    </source>
</evidence>
<dbReference type="OrthoDB" id="9949323at2759"/>
<proteinExistence type="predicted"/>
<reference evidence="9" key="1">
    <citation type="submission" date="2025-08" db="UniProtKB">
        <authorList>
            <consortium name="Ensembl"/>
        </authorList>
    </citation>
    <scope>IDENTIFICATION</scope>
</reference>
<dbReference type="GeneTree" id="ENSGT00940000174536"/>
<feature type="domain" description="Shisa N-terminal" evidence="8">
    <location>
        <begin position="24"/>
        <end position="70"/>
    </location>
</feature>
<evidence type="ECO:0000256" key="2">
    <source>
        <dbReference type="ARBA" id="ARBA00022692"/>
    </source>
</evidence>
<dbReference type="OMA" id="CSKYCCG"/>
<keyword evidence="2 6" id="KW-0812">Transmembrane</keyword>
<sequence>MVSAVLSIVIFGSCVIFLPSTWADGCSSYWDDSGIRRRDLQCGDIYCCGTCSNKYCCIEKTRQLSQELCDDRPRFEKHFRSPILLVSILGAVIPIIFCVGLITCFVAPCCFLYKKCRKPRNSRRHPNVTTTYVVAPHQPASPPHHPPYHPNYQPVPVPPHYGGPAMPTAPVGPQPYMEAAPPAYPPGGPPPHLDEHSQPPYNPAYGFNP</sequence>
<dbReference type="InterPro" id="IPR026910">
    <property type="entry name" value="Shisa"/>
</dbReference>
<dbReference type="Ensembl" id="ENSHCOT00000021482.1">
    <property type="protein sequence ID" value="ENSHCOP00000013984.1"/>
    <property type="gene ID" value="ENSHCOG00000017242.1"/>
</dbReference>
<dbReference type="STRING" id="109280.ENSHCOP00000013984"/>
<dbReference type="InterPro" id="IPR053891">
    <property type="entry name" value="Shisa_N"/>
</dbReference>
<protein>
    <submittedName>
        <fullName evidence="9">Protein shisa-5-like</fullName>
    </submittedName>
</protein>